<evidence type="ECO:0000313" key="2">
    <source>
        <dbReference type="EMBL" id="SFE36746.1"/>
    </source>
</evidence>
<name>A0A1I1ZYQ7_9BACT</name>
<proteinExistence type="predicted"/>
<dbReference type="EMBL" id="FOMX01000012">
    <property type="protein sequence ID" value="SFE36746.1"/>
    <property type="molecule type" value="Genomic_DNA"/>
</dbReference>
<protein>
    <recommendedName>
        <fullName evidence="4">DUF4168 domain-containing protein</fullName>
    </recommendedName>
</protein>
<feature type="signal peptide" evidence="1">
    <location>
        <begin position="1"/>
        <end position="20"/>
    </location>
</feature>
<organism evidence="2 3">
    <name type="scientific">Nannocystis exedens</name>
    <dbReference type="NCBI Taxonomy" id="54"/>
    <lineage>
        <taxon>Bacteria</taxon>
        <taxon>Pseudomonadati</taxon>
        <taxon>Myxococcota</taxon>
        <taxon>Polyangia</taxon>
        <taxon>Nannocystales</taxon>
        <taxon>Nannocystaceae</taxon>
        <taxon>Nannocystis</taxon>
    </lineage>
</organism>
<dbReference type="STRING" id="54.SAMN02745121_04047"/>
<dbReference type="PROSITE" id="PS51257">
    <property type="entry name" value="PROKAR_LIPOPROTEIN"/>
    <property type="match status" value="1"/>
</dbReference>
<keyword evidence="1" id="KW-0732">Signal</keyword>
<reference evidence="3" key="1">
    <citation type="submission" date="2016-10" db="EMBL/GenBank/DDBJ databases">
        <authorList>
            <person name="Varghese N."/>
            <person name="Submissions S."/>
        </authorList>
    </citation>
    <scope>NUCLEOTIDE SEQUENCE [LARGE SCALE GENOMIC DNA]</scope>
    <source>
        <strain evidence="3">ATCC 25963</strain>
    </source>
</reference>
<evidence type="ECO:0000256" key="1">
    <source>
        <dbReference type="SAM" id="SignalP"/>
    </source>
</evidence>
<dbReference type="AlphaFoldDB" id="A0A1I1ZYQ7"/>
<feature type="chain" id="PRO_5011744354" description="DUF4168 domain-containing protein" evidence="1">
    <location>
        <begin position="21"/>
        <end position="78"/>
    </location>
</feature>
<evidence type="ECO:0000313" key="3">
    <source>
        <dbReference type="Proteomes" id="UP000199400"/>
    </source>
</evidence>
<evidence type="ECO:0008006" key="4">
    <source>
        <dbReference type="Google" id="ProtNLM"/>
    </source>
</evidence>
<dbReference type="Proteomes" id="UP000199400">
    <property type="component" value="Unassembled WGS sequence"/>
</dbReference>
<accession>A0A1I1ZYQ7</accession>
<sequence>MIRAMVPVLLALVVACGGSAGKVDQAVTIAKEIREKPDEAEKILGAHQMTADQWEALMYEIASDPAMAEQFEAGLQKK</sequence>
<keyword evidence="3" id="KW-1185">Reference proteome</keyword>
<gene>
    <name evidence="2" type="ORF">SAMN02745121_04047</name>
</gene>